<feature type="domain" description="Protein kinase" evidence="1">
    <location>
        <begin position="49"/>
        <end position="378"/>
    </location>
</feature>
<dbReference type="SUPFAM" id="SSF56112">
    <property type="entry name" value="Protein kinase-like (PK-like)"/>
    <property type="match status" value="1"/>
</dbReference>
<dbReference type="InterPro" id="IPR045272">
    <property type="entry name" value="ANXUR1/2-like"/>
</dbReference>
<sequence length="378" mass="42645">MSIDNNGPSNIPNITWRFNVSKEARHLVRVHVCDLVSPSPGTPVKALILKNEFLYGRGRSPSWTTERTENASIITNLNLKLKMSLAEILVATENFNPKLLIGEGGFGKVYKGTLESGSNRHLVSLVGYCDEGLEMILVYEFMEKGTLRDHLYDRKECLKNPSAETEFTWKQRLEICIGSAKGLHYLHTDPDGGIFHRDVKSTNILLDEHYVAKVADFGLSQSGMPDPDHISTCLKGSFGYVDPEYFRTLHRGEINLAEWGMFWQKEGQLEKIIDPLLVGHINRNSLRKFGEITEKCLKPQGADRPNMLDVCWDLEYALQLQQTPAHREAHEDSTTTAASTDLALPPMQNLSYNMFPVDDYSDTTASALFSQLRINDPR</sequence>
<dbReference type="AlphaFoldDB" id="A0A6N2KFJ8"/>
<organism evidence="2">
    <name type="scientific">Salix viminalis</name>
    <name type="common">Common osier</name>
    <name type="synonym">Basket willow</name>
    <dbReference type="NCBI Taxonomy" id="40686"/>
    <lineage>
        <taxon>Eukaryota</taxon>
        <taxon>Viridiplantae</taxon>
        <taxon>Streptophyta</taxon>
        <taxon>Embryophyta</taxon>
        <taxon>Tracheophyta</taxon>
        <taxon>Spermatophyta</taxon>
        <taxon>Magnoliopsida</taxon>
        <taxon>eudicotyledons</taxon>
        <taxon>Gunneridae</taxon>
        <taxon>Pentapetalae</taxon>
        <taxon>rosids</taxon>
        <taxon>fabids</taxon>
        <taxon>Malpighiales</taxon>
        <taxon>Salicaceae</taxon>
        <taxon>Saliceae</taxon>
        <taxon>Salix</taxon>
    </lineage>
</organism>
<proteinExistence type="predicted"/>
<protein>
    <recommendedName>
        <fullName evidence="1">Protein kinase domain-containing protein</fullName>
    </recommendedName>
</protein>
<dbReference type="EMBL" id="CAADRP010000343">
    <property type="protein sequence ID" value="VFU27210.1"/>
    <property type="molecule type" value="Genomic_DNA"/>
</dbReference>
<dbReference type="GO" id="GO:0005524">
    <property type="term" value="F:ATP binding"/>
    <property type="evidence" value="ECO:0007669"/>
    <property type="project" value="InterPro"/>
</dbReference>
<evidence type="ECO:0000313" key="2">
    <source>
        <dbReference type="EMBL" id="VFU27210.1"/>
    </source>
</evidence>
<evidence type="ECO:0000259" key="1">
    <source>
        <dbReference type="PROSITE" id="PS50011"/>
    </source>
</evidence>
<dbReference type="PROSITE" id="PS50011">
    <property type="entry name" value="PROTEIN_KINASE_DOM"/>
    <property type="match status" value="1"/>
</dbReference>
<dbReference type="Gene3D" id="3.30.200.20">
    <property type="entry name" value="Phosphorylase Kinase, domain 1"/>
    <property type="match status" value="2"/>
</dbReference>
<dbReference type="PANTHER" id="PTHR27003:SF325">
    <property type="entry name" value="PROTEIN KINASE DOMAIN-CONTAINING PROTEIN"/>
    <property type="match status" value="1"/>
</dbReference>
<dbReference type="PANTHER" id="PTHR27003">
    <property type="entry name" value="OS07G0166700 PROTEIN"/>
    <property type="match status" value="1"/>
</dbReference>
<dbReference type="InterPro" id="IPR000719">
    <property type="entry name" value="Prot_kinase_dom"/>
</dbReference>
<dbReference type="SMART" id="SM00220">
    <property type="entry name" value="S_TKc"/>
    <property type="match status" value="1"/>
</dbReference>
<dbReference type="Pfam" id="PF07714">
    <property type="entry name" value="PK_Tyr_Ser-Thr"/>
    <property type="match status" value="1"/>
</dbReference>
<reference evidence="2" key="1">
    <citation type="submission" date="2019-03" db="EMBL/GenBank/DDBJ databases">
        <authorList>
            <person name="Mank J."/>
            <person name="Almeida P."/>
        </authorList>
    </citation>
    <scope>NUCLEOTIDE SEQUENCE</scope>
    <source>
        <strain evidence="2">78183</strain>
    </source>
</reference>
<accession>A0A6N2KFJ8</accession>
<dbReference type="GO" id="GO:0009506">
    <property type="term" value="C:plasmodesma"/>
    <property type="evidence" value="ECO:0007669"/>
    <property type="project" value="TreeGrafter"/>
</dbReference>
<dbReference type="InterPro" id="IPR011009">
    <property type="entry name" value="Kinase-like_dom_sf"/>
</dbReference>
<dbReference type="GO" id="GO:0004714">
    <property type="term" value="F:transmembrane receptor protein tyrosine kinase activity"/>
    <property type="evidence" value="ECO:0007669"/>
    <property type="project" value="InterPro"/>
</dbReference>
<gene>
    <name evidence="2" type="ORF">SVIM_LOCUS79633</name>
</gene>
<dbReference type="InterPro" id="IPR001245">
    <property type="entry name" value="Ser-Thr/Tyr_kinase_cat_dom"/>
</dbReference>
<name>A0A6N2KFJ8_SALVM</name>
<dbReference type="InterPro" id="IPR008271">
    <property type="entry name" value="Ser/Thr_kinase_AS"/>
</dbReference>
<dbReference type="GO" id="GO:0005886">
    <property type="term" value="C:plasma membrane"/>
    <property type="evidence" value="ECO:0007669"/>
    <property type="project" value="TreeGrafter"/>
</dbReference>
<dbReference type="Gene3D" id="1.10.510.10">
    <property type="entry name" value="Transferase(Phosphotransferase) domain 1"/>
    <property type="match status" value="2"/>
</dbReference>
<dbReference type="PROSITE" id="PS00108">
    <property type="entry name" value="PROTEIN_KINASE_ST"/>
    <property type="match status" value="1"/>
</dbReference>